<keyword evidence="3" id="KW-1185">Reference proteome</keyword>
<reference evidence="2" key="1">
    <citation type="journal article" date="2023" name="IScience">
        <title>Live-bearing cockroach genome reveals convergent evolutionary mechanisms linked to viviparity in insects and beyond.</title>
        <authorList>
            <person name="Fouks B."/>
            <person name="Harrison M.C."/>
            <person name="Mikhailova A.A."/>
            <person name="Marchal E."/>
            <person name="English S."/>
            <person name="Carruthers M."/>
            <person name="Jennings E.C."/>
            <person name="Chiamaka E.L."/>
            <person name="Frigard R.A."/>
            <person name="Pippel M."/>
            <person name="Attardo G.M."/>
            <person name="Benoit J.B."/>
            <person name="Bornberg-Bauer E."/>
            <person name="Tobe S.S."/>
        </authorList>
    </citation>
    <scope>NUCLEOTIDE SEQUENCE</scope>
    <source>
        <strain evidence="2">Stay&amp;Tobe</strain>
    </source>
</reference>
<dbReference type="Gene3D" id="2.60.120.200">
    <property type="match status" value="1"/>
</dbReference>
<feature type="signal peptide" evidence="1">
    <location>
        <begin position="1"/>
        <end position="26"/>
    </location>
</feature>
<dbReference type="Proteomes" id="UP001233999">
    <property type="component" value="Unassembled WGS sequence"/>
</dbReference>
<reference evidence="2" key="2">
    <citation type="submission" date="2023-05" db="EMBL/GenBank/DDBJ databases">
        <authorList>
            <person name="Fouks B."/>
        </authorList>
    </citation>
    <scope>NUCLEOTIDE SEQUENCE</scope>
    <source>
        <strain evidence="2">Stay&amp;Tobe</strain>
        <tissue evidence="2">Testes</tissue>
    </source>
</reference>
<feature type="non-terminal residue" evidence="2">
    <location>
        <position position="132"/>
    </location>
</feature>
<dbReference type="AlphaFoldDB" id="A0AAD8EHE4"/>
<feature type="non-terminal residue" evidence="2">
    <location>
        <position position="1"/>
    </location>
</feature>
<gene>
    <name evidence="2" type="ORF">L9F63_017121</name>
</gene>
<evidence type="ECO:0000256" key="1">
    <source>
        <dbReference type="SAM" id="SignalP"/>
    </source>
</evidence>
<proteinExistence type="predicted"/>
<evidence type="ECO:0000313" key="3">
    <source>
        <dbReference type="Proteomes" id="UP001233999"/>
    </source>
</evidence>
<dbReference type="EMBL" id="JASPKZ010004919">
    <property type="protein sequence ID" value="KAJ9589677.1"/>
    <property type="molecule type" value="Genomic_DNA"/>
</dbReference>
<organism evidence="2 3">
    <name type="scientific">Diploptera punctata</name>
    <name type="common">Pacific beetle cockroach</name>
    <dbReference type="NCBI Taxonomy" id="6984"/>
    <lineage>
        <taxon>Eukaryota</taxon>
        <taxon>Metazoa</taxon>
        <taxon>Ecdysozoa</taxon>
        <taxon>Arthropoda</taxon>
        <taxon>Hexapoda</taxon>
        <taxon>Insecta</taxon>
        <taxon>Pterygota</taxon>
        <taxon>Neoptera</taxon>
        <taxon>Polyneoptera</taxon>
        <taxon>Dictyoptera</taxon>
        <taxon>Blattodea</taxon>
        <taxon>Blaberoidea</taxon>
        <taxon>Blaberidae</taxon>
        <taxon>Diplopterinae</taxon>
        <taxon>Diploptera</taxon>
    </lineage>
</organism>
<evidence type="ECO:0000313" key="2">
    <source>
        <dbReference type="EMBL" id="KAJ9589677.1"/>
    </source>
</evidence>
<name>A0AAD8EHE4_DIPPU</name>
<protein>
    <submittedName>
        <fullName evidence="2">Uncharacterized protein</fullName>
    </submittedName>
</protein>
<comment type="caution">
    <text evidence="2">The sequence shown here is derived from an EMBL/GenBank/DDBJ whole genome shotgun (WGS) entry which is preliminary data.</text>
</comment>
<sequence length="132" mass="14671">WRCLATSSRVVVILCSLSLVLSSTQAQSGFGQEELDGDPDFDDLQLQNANQIPQDAGSFIGPLQELNSVSENNGPCADYRPGEDDLQAFDFIRKFRLDVLETQYPGVTRVRGSNRMQTAYRLDRDADLTLPT</sequence>
<keyword evidence="1" id="KW-0732">Signal</keyword>
<feature type="chain" id="PRO_5042164987" evidence="1">
    <location>
        <begin position="27"/>
        <end position="132"/>
    </location>
</feature>
<accession>A0AAD8EHE4</accession>